<evidence type="ECO:0000313" key="1">
    <source>
        <dbReference type="EMBL" id="AIE93426.1"/>
    </source>
</evidence>
<sequence length="45" mass="5220">MYYSPSLRETIAYTKLIQNQTLPKEAAQIVFGNVYAQWGNIELQK</sequence>
<proteinExistence type="predicted"/>
<organism evidence="1">
    <name type="scientific">uncultured marine thaumarchaeote AD1000_36_B08</name>
    <dbReference type="NCBI Taxonomy" id="1455910"/>
    <lineage>
        <taxon>Archaea</taxon>
        <taxon>Nitrososphaerota</taxon>
        <taxon>environmental samples</taxon>
    </lineage>
</organism>
<dbReference type="AlphaFoldDB" id="A0A075FVG0"/>
<dbReference type="EMBL" id="KF900394">
    <property type="protein sequence ID" value="AIE93426.1"/>
    <property type="molecule type" value="Genomic_DNA"/>
</dbReference>
<name>A0A075FVG0_9ARCH</name>
<accession>A0A075FVG0</accession>
<protein>
    <submittedName>
        <fullName evidence="1">Uncharacterized protein</fullName>
    </submittedName>
</protein>
<reference evidence="1" key="1">
    <citation type="journal article" date="2014" name="Genome Biol. Evol.">
        <title>Pangenome evidence for extensive interdomain horizontal transfer affecting lineage core and shell genes in uncultured planktonic thaumarchaeota and euryarchaeota.</title>
        <authorList>
            <person name="Deschamps P."/>
            <person name="Zivanovic Y."/>
            <person name="Moreira D."/>
            <person name="Rodriguez-Valera F."/>
            <person name="Lopez-Garcia P."/>
        </authorList>
    </citation>
    <scope>NUCLEOTIDE SEQUENCE</scope>
</reference>